<dbReference type="PANTHER" id="PTHR23028:SF53">
    <property type="entry name" value="ACYL_TRANSF_3 DOMAIN-CONTAINING PROTEIN"/>
    <property type="match status" value="1"/>
</dbReference>
<sequence length="397" mass="45999">MDRYEELDSIRGISSLVVMIGHHLMIFSVFQNYSYEDNKPFVMYLLKETPARLIFSSGNESVIIFFVLSGFVLYRSIQNNYDSYRSFLLKRICRIYIPYIVAILIAILCQTTMSKYGISDLSEWFNRSWTLESSLSLIVQHILLVGKYNTDAYNGVIWSLVHEMRISIIFPLVLMVCLRKTLRDSLLTLFSFSICSVVILLLFHSSLTLTSYALTLHYTVLFLLGALVAKYKNNVIVFYSNRTKNEKIAWFLLAILLYMYEGLIGEIKVLNNFILRDYVVAISACLFVILSLAVSTLSSLLRNKYLLYLGKISYSLYLYHIISLFSLIYMLHEILPLPIILIFSLVFSFILAMLSYIFVEKFAFRVGKYVTKQANRKKKELSVKNDVQNMNHTKAVK</sequence>
<keyword evidence="3" id="KW-0812">Transmembrane</keyword>
<protein>
    <submittedName>
        <fullName evidence="5">Acyltransferase</fullName>
    </submittedName>
</protein>
<proteinExistence type="inferred from homology"/>
<dbReference type="GO" id="GO:0016747">
    <property type="term" value="F:acyltransferase activity, transferring groups other than amino-acyl groups"/>
    <property type="evidence" value="ECO:0007669"/>
    <property type="project" value="InterPro"/>
</dbReference>
<feature type="transmembrane region" description="Helical" evidence="3">
    <location>
        <begin position="185"/>
        <end position="203"/>
    </location>
</feature>
<feature type="transmembrane region" description="Helical" evidence="3">
    <location>
        <begin position="209"/>
        <end position="228"/>
    </location>
</feature>
<dbReference type="GO" id="GO:0009103">
    <property type="term" value="P:lipopolysaccharide biosynthetic process"/>
    <property type="evidence" value="ECO:0007669"/>
    <property type="project" value="TreeGrafter"/>
</dbReference>
<keyword evidence="3" id="KW-1133">Transmembrane helix</keyword>
<dbReference type="InterPro" id="IPR050879">
    <property type="entry name" value="Acyltransferase_3"/>
</dbReference>
<keyword evidence="3" id="KW-0472">Membrane</keyword>
<evidence type="ECO:0000256" key="1">
    <source>
        <dbReference type="ARBA" id="ARBA00004370"/>
    </source>
</evidence>
<dbReference type="RefSeq" id="WP_275894637.1">
    <property type="nucleotide sequence ID" value="NZ_JARPRP010000010.1"/>
</dbReference>
<evidence type="ECO:0000313" key="6">
    <source>
        <dbReference type="Proteomes" id="UP001216801"/>
    </source>
</evidence>
<dbReference type="Proteomes" id="UP001216801">
    <property type="component" value="Unassembled WGS sequence"/>
</dbReference>
<evidence type="ECO:0000259" key="4">
    <source>
        <dbReference type="Pfam" id="PF01757"/>
    </source>
</evidence>
<reference evidence="5" key="1">
    <citation type="submission" date="2023-03" db="EMBL/GenBank/DDBJ databases">
        <title>Genetic diversity of Bacillus cereus sensu lato isolates from Slovenia.</title>
        <authorList>
            <person name="Abdelli M."/>
        </authorList>
    </citation>
    <scope>NUCLEOTIDE SEQUENCE</scope>
    <source>
        <strain evidence="5">SIBC39</strain>
    </source>
</reference>
<evidence type="ECO:0000256" key="2">
    <source>
        <dbReference type="ARBA" id="ARBA00007400"/>
    </source>
</evidence>
<dbReference type="InterPro" id="IPR002656">
    <property type="entry name" value="Acyl_transf_3_dom"/>
</dbReference>
<evidence type="ECO:0000313" key="5">
    <source>
        <dbReference type="EMBL" id="MDG0954172.1"/>
    </source>
</evidence>
<dbReference type="EMBL" id="JARPRR010000011">
    <property type="protein sequence ID" value="MDG0954172.1"/>
    <property type="molecule type" value="Genomic_DNA"/>
</dbReference>
<feature type="domain" description="Acyltransferase 3" evidence="4">
    <location>
        <begin position="5"/>
        <end position="352"/>
    </location>
</feature>
<feature type="transmembrane region" description="Helical" evidence="3">
    <location>
        <begin position="337"/>
        <end position="359"/>
    </location>
</feature>
<accession>A0AAJ1K3N4</accession>
<feature type="transmembrane region" description="Helical" evidence="3">
    <location>
        <begin position="312"/>
        <end position="331"/>
    </location>
</feature>
<dbReference type="PANTHER" id="PTHR23028">
    <property type="entry name" value="ACETYLTRANSFERASE"/>
    <property type="match status" value="1"/>
</dbReference>
<feature type="transmembrane region" description="Helical" evidence="3">
    <location>
        <begin position="248"/>
        <end position="267"/>
    </location>
</feature>
<dbReference type="GO" id="GO:0016020">
    <property type="term" value="C:membrane"/>
    <property type="evidence" value="ECO:0007669"/>
    <property type="project" value="TreeGrafter"/>
</dbReference>
<feature type="transmembrane region" description="Helical" evidence="3">
    <location>
        <begin position="156"/>
        <end position="178"/>
    </location>
</feature>
<comment type="caution">
    <text evidence="5">The sequence shown here is derived from an EMBL/GenBank/DDBJ whole genome shotgun (WGS) entry which is preliminary data.</text>
</comment>
<feature type="transmembrane region" description="Helical" evidence="3">
    <location>
        <begin position="279"/>
        <end position="300"/>
    </location>
</feature>
<gene>
    <name evidence="5" type="ORF">P6U19_16395</name>
</gene>
<keyword evidence="5" id="KW-0012">Acyltransferase</keyword>
<keyword evidence="5" id="KW-0808">Transferase</keyword>
<comment type="similarity">
    <text evidence="2">Belongs to the acyltransferase 3 family.</text>
</comment>
<dbReference type="AlphaFoldDB" id="A0AAJ1K3N4"/>
<feature type="transmembrane region" description="Helical" evidence="3">
    <location>
        <begin position="95"/>
        <end position="113"/>
    </location>
</feature>
<name>A0AAJ1K3N4_9BACI</name>
<feature type="transmembrane region" description="Helical" evidence="3">
    <location>
        <begin position="53"/>
        <end position="74"/>
    </location>
</feature>
<dbReference type="Pfam" id="PF01757">
    <property type="entry name" value="Acyl_transf_3"/>
    <property type="match status" value="1"/>
</dbReference>
<evidence type="ECO:0000256" key="3">
    <source>
        <dbReference type="SAM" id="Phobius"/>
    </source>
</evidence>
<comment type="subcellular location">
    <subcellularLocation>
        <location evidence="1">Membrane</location>
    </subcellularLocation>
</comment>
<feature type="transmembrane region" description="Helical" evidence="3">
    <location>
        <begin position="12"/>
        <end position="33"/>
    </location>
</feature>
<organism evidence="5 6">
    <name type="scientific">Bacillus paranthracis</name>
    <dbReference type="NCBI Taxonomy" id="2026186"/>
    <lineage>
        <taxon>Bacteria</taxon>
        <taxon>Bacillati</taxon>
        <taxon>Bacillota</taxon>
        <taxon>Bacilli</taxon>
        <taxon>Bacillales</taxon>
        <taxon>Bacillaceae</taxon>
        <taxon>Bacillus</taxon>
        <taxon>Bacillus cereus group</taxon>
    </lineage>
</organism>